<dbReference type="Gene3D" id="3.40.50.2000">
    <property type="entry name" value="Glycogen Phosphorylase B"/>
    <property type="match status" value="2"/>
</dbReference>
<comment type="caution">
    <text evidence="3">The sequence shown here is derived from an EMBL/GenBank/DDBJ whole genome shotgun (WGS) entry which is preliminary data.</text>
</comment>
<evidence type="ECO:0000313" key="3">
    <source>
        <dbReference type="EMBL" id="KAI0524777.1"/>
    </source>
</evidence>
<name>A0A8T3C512_DENNO</name>
<evidence type="ECO:0000256" key="2">
    <source>
        <dbReference type="ARBA" id="ARBA00022679"/>
    </source>
</evidence>
<dbReference type="PANTHER" id="PTHR11926">
    <property type="entry name" value="GLUCOSYL/GLUCURONOSYL TRANSFERASES"/>
    <property type="match status" value="1"/>
</dbReference>
<dbReference type="SMR" id="A0A8T3C512"/>
<evidence type="ECO:0000313" key="4">
    <source>
        <dbReference type="Proteomes" id="UP000829196"/>
    </source>
</evidence>
<dbReference type="EMBL" id="JAGYWB010000004">
    <property type="protein sequence ID" value="KAI0524777.1"/>
    <property type="molecule type" value="Genomic_DNA"/>
</dbReference>
<dbReference type="CDD" id="cd03784">
    <property type="entry name" value="GT1_Gtf-like"/>
    <property type="match status" value="1"/>
</dbReference>
<accession>A0A8T3C512</accession>
<gene>
    <name evidence="3" type="ORF">KFK09_004162</name>
</gene>
<keyword evidence="2" id="KW-0808">Transferase</keyword>
<comment type="similarity">
    <text evidence="1">Belongs to the UDP-glycosyltransferase family.</text>
</comment>
<dbReference type="InterPro" id="IPR002213">
    <property type="entry name" value="UDP_glucos_trans"/>
</dbReference>
<reference evidence="3" key="1">
    <citation type="journal article" date="2022" name="Front. Genet.">
        <title>Chromosome-Scale Assembly of the Dendrobium nobile Genome Provides Insights Into the Molecular Mechanism of the Biosynthesis of the Medicinal Active Ingredient of Dendrobium.</title>
        <authorList>
            <person name="Xu Q."/>
            <person name="Niu S.-C."/>
            <person name="Li K.-L."/>
            <person name="Zheng P.-J."/>
            <person name="Zhang X.-J."/>
            <person name="Jia Y."/>
            <person name="Liu Y."/>
            <person name="Niu Y.-X."/>
            <person name="Yu L.-H."/>
            <person name="Chen D.-F."/>
            <person name="Zhang G.-Q."/>
        </authorList>
    </citation>
    <scope>NUCLEOTIDE SEQUENCE</scope>
    <source>
        <tissue evidence="3">Leaf</tissue>
    </source>
</reference>
<dbReference type="Proteomes" id="UP000829196">
    <property type="component" value="Unassembled WGS sequence"/>
</dbReference>
<dbReference type="AlphaFoldDB" id="A0A8T3C512"/>
<proteinExistence type="inferred from homology"/>
<evidence type="ECO:0008006" key="5">
    <source>
        <dbReference type="Google" id="ProtNLM"/>
    </source>
</evidence>
<dbReference type="SUPFAM" id="SSF53756">
    <property type="entry name" value="UDP-Glycosyltransferase/glycogen phosphorylase"/>
    <property type="match status" value="1"/>
</dbReference>
<dbReference type="PANTHER" id="PTHR11926:SF1534">
    <property type="entry name" value="GLYCOSYLTRANSFERASE"/>
    <property type="match status" value="1"/>
</dbReference>
<dbReference type="GO" id="GO:0080044">
    <property type="term" value="F:quercetin 7-O-glucosyltransferase activity"/>
    <property type="evidence" value="ECO:0007669"/>
    <property type="project" value="TreeGrafter"/>
</dbReference>
<sequence>MSIMVADHRHGQGHHFLVVIVAAQSHINPARHLARRLARTAKARVTITTPLSSHRRLFPGSSATAGELDDATEEAPLNLDASGVIAYAPYSDGFDDKDHLAAIDADLFMKKLKSVGSQTLATLAHNFIAKGCPVTCILYTNILTWAADVARDLSIPAIHYWIQPASVFAIYYHYFQGHPSFTFTAADEKDSSFSIELPGLPRLRMKDLPSIITTPNAYLSAHKEIFVELGKYEKPIVLMNTFHQLEASAIEGIPEMELITIGPTVDMSSIPAEAVGKRDLFEEDTASGYMEWLDSQEERSVVYVAFGSWTQLTGRQVEELDLGLKETGRPYLWVMRKDNRVEGIMLERDLKEGKGKVVEWCSQVRVLDHKAVGCFVTHCGWNSMSEAVTKGVSMVMLPQRIEQATNARLAEEAWGIGVTVEVGEDGVVEAAELMRGVEMVMGEGERAREIRRKTEEWKEKAKEVLCENGLASKNLELFVNSLSKYK</sequence>
<dbReference type="Pfam" id="PF00201">
    <property type="entry name" value="UDPGT"/>
    <property type="match status" value="1"/>
</dbReference>
<evidence type="ECO:0000256" key="1">
    <source>
        <dbReference type="ARBA" id="ARBA00009995"/>
    </source>
</evidence>
<dbReference type="OrthoDB" id="5835829at2759"/>
<organism evidence="3 4">
    <name type="scientific">Dendrobium nobile</name>
    <name type="common">Orchid</name>
    <dbReference type="NCBI Taxonomy" id="94219"/>
    <lineage>
        <taxon>Eukaryota</taxon>
        <taxon>Viridiplantae</taxon>
        <taxon>Streptophyta</taxon>
        <taxon>Embryophyta</taxon>
        <taxon>Tracheophyta</taxon>
        <taxon>Spermatophyta</taxon>
        <taxon>Magnoliopsida</taxon>
        <taxon>Liliopsida</taxon>
        <taxon>Asparagales</taxon>
        <taxon>Orchidaceae</taxon>
        <taxon>Epidendroideae</taxon>
        <taxon>Malaxideae</taxon>
        <taxon>Dendrobiinae</taxon>
        <taxon>Dendrobium</taxon>
    </lineage>
</organism>
<dbReference type="FunFam" id="3.40.50.2000:FF:000019">
    <property type="entry name" value="Glycosyltransferase"/>
    <property type="match status" value="1"/>
</dbReference>
<keyword evidence="4" id="KW-1185">Reference proteome</keyword>
<protein>
    <recommendedName>
        <fullName evidence="5">Glycosyltransferase</fullName>
    </recommendedName>
</protein>
<dbReference type="GO" id="GO:0080043">
    <property type="term" value="F:quercetin 3-O-glucosyltransferase activity"/>
    <property type="evidence" value="ECO:0007669"/>
    <property type="project" value="TreeGrafter"/>
</dbReference>